<protein>
    <submittedName>
        <fullName evidence="2">Uncharacterized protein</fullName>
    </submittedName>
</protein>
<dbReference type="EMBL" id="UZAL01033637">
    <property type="protein sequence ID" value="VDP63805.1"/>
    <property type="molecule type" value="Genomic_DNA"/>
</dbReference>
<evidence type="ECO:0000313" key="2">
    <source>
        <dbReference type="EMBL" id="VDP63805.1"/>
    </source>
</evidence>
<name>A0A183PGS0_9TREM</name>
<organism evidence="2 3">
    <name type="scientific">Schistosoma mattheei</name>
    <dbReference type="NCBI Taxonomy" id="31246"/>
    <lineage>
        <taxon>Eukaryota</taxon>
        <taxon>Metazoa</taxon>
        <taxon>Spiralia</taxon>
        <taxon>Lophotrochozoa</taxon>
        <taxon>Platyhelminthes</taxon>
        <taxon>Trematoda</taxon>
        <taxon>Digenea</taxon>
        <taxon>Strigeidida</taxon>
        <taxon>Schistosomatoidea</taxon>
        <taxon>Schistosomatidae</taxon>
        <taxon>Schistosoma</taxon>
    </lineage>
</organism>
<sequence length="189" mass="21174">MLWTTAYTPLIEILCKQVDSLQAYFDACSAIVQHGGHDNLERWLTNTSETHSTRSSSSSSSSCSCPSYYSKDETIDYTITPDDDEGLQSDKRQCKQKIRKSVNLSTHPSTNINTKSTVKQSDSLKYSSKTTDQRSIITDKESNNGPRTGGGFFSRFLSFRNFGNTQTIQTVVETDNIDIVSSLYVYMNV</sequence>
<feature type="compositionally biased region" description="Polar residues" evidence="1">
    <location>
        <begin position="102"/>
        <end position="136"/>
    </location>
</feature>
<dbReference type="AlphaFoldDB" id="A0A183PGS0"/>
<accession>A0A183PGS0</accession>
<feature type="region of interest" description="Disordered" evidence="1">
    <location>
        <begin position="98"/>
        <end position="148"/>
    </location>
</feature>
<evidence type="ECO:0000256" key="1">
    <source>
        <dbReference type="SAM" id="MobiDB-lite"/>
    </source>
</evidence>
<evidence type="ECO:0000313" key="3">
    <source>
        <dbReference type="Proteomes" id="UP000269396"/>
    </source>
</evidence>
<gene>
    <name evidence="2" type="ORF">SMTD_LOCUS13556</name>
</gene>
<dbReference type="Proteomes" id="UP000269396">
    <property type="component" value="Unassembled WGS sequence"/>
</dbReference>
<proteinExistence type="predicted"/>
<reference evidence="2 3" key="1">
    <citation type="submission" date="2018-11" db="EMBL/GenBank/DDBJ databases">
        <authorList>
            <consortium name="Pathogen Informatics"/>
        </authorList>
    </citation>
    <scope>NUCLEOTIDE SEQUENCE [LARGE SCALE GENOMIC DNA]</scope>
    <source>
        <strain>Denwood</strain>
        <strain evidence="3">Zambia</strain>
    </source>
</reference>
<keyword evidence="3" id="KW-1185">Reference proteome</keyword>